<proteinExistence type="predicted"/>
<evidence type="ECO:0000256" key="1">
    <source>
        <dbReference type="ARBA" id="ARBA00022679"/>
    </source>
</evidence>
<dbReference type="AlphaFoldDB" id="L8JNK3"/>
<evidence type="ECO:0000259" key="4">
    <source>
        <dbReference type="Pfam" id="PF08545"/>
    </source>
</evidence>
<keyword evidence="1" id="KW-0808">Transferase</keyword>
<dbReference type="InterPro" id="IPR013751">
    <property type="entry name" value="ACP_syn_III_N"/>
</dbReference>
<dbReference type="GO" id="GO:0004315">
    <property type="term" value="F:3-oxoacyl-[acyl-carrier-protein] synthase activity"/>
    <property type="evidence" value="ECO:0007669"/>
    <property type="project" value="InterPro"/>
</dbReference>
<dbReference type="PANTHER" id="PTHR34069:SF2">
    <property type="entry name" value="BETA-KETOACYL-[ACYL-CARRIER-PROTEIN] SYNTHASE III"/>
    <property type="match status" value="1"/>
</dbReference>
<organism evidence="5 6">
    <name type="scientific">Fulvivirga imtechensis AK7</name>
    <dbReference type="NCBI Taxonomy" id="1237149"/>
    <lineage>
        <taxon>Bacteria</taxon>
        <taxon>Pseudomonadati</taxon>
        <taxon>Bacteroidota</taxon>
        <taxon>Cytophagia</taxon>
        <taxon>Cytophagales</taxon>
        <taxon>Fulvivirgaceae</taxon>
        <taxon>Fulvivirga</taxon>
    </lineage>
</organism>
<dbReference type="Pfam" id="PF08545">
    <property type="entry name" value="ACP_syn_III"/>
    <property type="match status" value="1"/>
</dbReference>
<keyword evidence="2" id="KW-0012">Acyltransferase</keyword>
<dbReference type="GO" id="GO:0044550">
    <property type="term" value="P:secondary metabolite biosynthetic process"/>
    <property type="evidence" value="ECO:0007669"/>
    <property type="project" value="TreeGrafter"/>
</dbReference>
<feature type="domain" description="Beta-ketoacyl-[acyl-carrier-protein] synthase III N-terminal" evidence="4">
    <location>
        <begin position="108"/>
        <end position="188"/>
    </location>
</feature>
<dbReference type="Gene3D" id="3.40.47.10">
    <property type="match status" value="1"/>
</dbReference>
<dbReference type="STRING" id="1237149.C900_03522"/>
<dbReference type="PANTHER" id="PTHR34069">
    <property type="entry name" value="3-OXOACYL-[ACYL-CARRIER-PROTEIN] SYNTHASE 3"/>
    <property type="match status" value="1"/>
</dbReference>
<keyword evidence="6" id="KW-1185">Reference proteome</keyword>
<dbReference type="Pfam" id="PF08541">
    <property type="entry name" value="ACP_syn_III_C"/>
    <property type="match status" value="1"/>
</dbReference>
<dbReference type="OrthoDB" id="1704808at2"/>
<evidence type="ECO:0000313" key="6">
    <source>
        <dbReference type="Proteomes" id="UP000011135"/>
    </source>
</evidence>
<reference evidence="5 6" key="1">
    <citation type="submission" date="2012-12" db="EMBL/GenBank/DDBJ databases">
        <title>Genome assembly of Fulvivirga imtechensis AK7.</title>
        <authorList>
            <person name="Nupur N."/>
            <person name="Khatri I."/>
            <person name="Kumar R."/>
            <person name="Subramanian S."/>
            <person name="Pinnaka A."/>
        </authorList>
    </citation>
    <scope>NUCLEOTIDE SEQUENCE [LARGE SCALE GENOMIC DNA]</scope>
    <source>
        <strain evidence="5 6">AK7</strain>
    </source>
</reference>
<evidence type="ECO:0000256" key="2">
    <source>
        <dbReference type="ARBA" id="ARBA00023315"/>
    </source>
</evidence>
<dbReference type="CDD" id="cd00830">
    <property type="entry name" value="KAS_III"/>
    <property type="match status" value="1"/>
</dbReference>
<evidence type="ECO:0000259" key="3">
    <source>
        <dbReference type="Pfam" id="PF08541"/>
    </source>
</evidence>
<dbReference type="InterPro" id="IPR013747">
    <property type="entry name" value="ACP_syn_III_C"/>
</dbReference>
<protein>
    <submittedName>
        <fullName evidence="5">3-oxoacyl-[acyl-carrier-protein] synthase, KASIII</fullName>
    </submittedName>
</protein>
<dbReference type="NCBIfam" id="NF006829">
    <property type="entry name" value="PRK09352.1"/>
    <property type="match status" value="1"/>
</dbReference>
<dbReference type="GO" id="GO:0006633">
    <property type="term" value="P:fatty acid biosynthetic process"/>
    <property type="evidence" value="ECO:0007669"/>
    <property type="project" value="InterPro"/>
</dbReference>
<dbReference type="eggNOG" id="COG0332">
    <property type="taxonomic scope" value="Bacteria"/>
</dbReference>
<dbReference type="EMBL" id="AMZN01000051">
    <property type="protein sequence ID" value="ELR70541.1"/>
    <property type="molecule type" value="Genomic_DNA"/>
</dbReference>
<dbReference type="InterPro" id="IPR016039">
    <property type="entry name" value="Thiolase-like"/>
</dbReference>
<feature type="domain" description="Beta-ketoacyl-[acyl-carrier-protein] synthase III C-terminal" evidence="3">
    <location>
        <begin position="240"/>
        <end position="329"/>
    </location>
</feature>
<dbReference type="SUPFAM" id="SSF53901">
    <property type="entry name" value="Thiolase-like"/>
    <property type="match status" value="1"/>
</dbReference>
<dbReference type="RefSeq" id="WP_009580898.1">
    <property type="nucleotide sequence ID" value="NZ_AMZN01000051.1"/>
</dbReference>
<gene>
    <name evidence="5" type="ORF">C900_03522</name>
</gene>
<dbReference type="PATRIC" id="fig|1237149.3.peg.3284"/>
<evidence type="ECO:0000313" key="5">
    <source>
        <dbReference type="EMBL" id="ELR70541.1"/>
    </source>
</evidence>
<sequence length="329" mass="36336">MRKAIIRSTGAYVPEKVIPNSYFSELLREDVDGWLRENVNIYERRWCAENESVADLCQRASEQALQRAVLNASDLDLIIVATDTPEYISPSTAAVLQDRLGAVNAGTFDLNTACAGFVTAFDVAAKYITADERYNNILVLGGYAMSKHLNMSDKKTVTLFADGAGAVILSAENNSDNGFITSELKTKGEYNGWMGIYSGGSHEPVNADVISRMDHKLKFVHKFPKEINPVMWTEMTLKMCERLGITPDDIDQYLITQLNFNSIDETMDRLGVDRSKAHKIMKYYGYTGSACIPMALNDAIENGKIQRGDMLFLIGSGGGLAFACAAIKY</sequence>
<name>L8JNK3_9BACT</name>
<accession>L8JNK3</accession>
<dbReference type="Proteomes" id="UP000011135">
    <property type="component" value="Unassembled WGS sequence"/>
</dbReference>
<comment type="caution">
    <text evidence="5">The sequence shown here is derived from an EMBL/GenBank/DDBJ whole genome shotgun (WGS) entry which is preliminary data.</text>
</comment>